<name>A0ACC0WWJ8_9STRA</name>
<accession>A0ACC0WWJ8</accession>
<evidence type="ECO:0000313" key="2">
    <source>
        <dbReference type="Proteomes" id="UP001163321"/>
    </source>
</evidence>
<protein>
    <submittedName>
        <fullName evidence="1">Uncharacterized protein</fullName>
    </submittedName>
</protein>
<reference evidence="1 2" key="1">
    <citation type="journal article" date="2022" name="bioRxiv">
        <title>The genome of the oomycete Peronosclerospora sorghi, a cosmopolitan pathogen of maize and sorghum, is inflated with dispersed pseudogenes.</title>
        <authorList>
            <person name="Fletcher K."/>
            <person name="Martin F."/>
            <person name="Isakeit T."/>
            <person name="Cavanaugh K."/>
            <person name="Magill C."/>
            <person name="Michelmore R."/>
        </authorList>
    </citation>
    <scope>NUCLEOTIDE SEQUENCE [LARGE SCALE GENOMIC DNA]</scope>
    <source>
        <strain evidence="1">P6</strain>
    </source>
</reference>
<proteinExistence type="predicted"/>
<gene>
    <name evidence="1" type="ORF">PsorP6_000351</name>
</gene>
<dbReference type="Proteomes" id="UP001163321">
    <property type="component" value="Chromosome 1"/>
</dbReference>
<keyword evidence="2" id="KW-1185">Reference proteome</keyword>
<sequence>MTSYTGKFGASLLLTPSVPLCNPHDVTKEYVCTPDILDRYLVVHGKINTVDNYIHVVYAPAQRANENIFSVLYPLILMTIHNILLWGLNKLYLRAYTVLKVVRNFPNGYMIYIGLIPGGFSSRTFKNSPSPTEVPGLTMSLSVLG</sequence>
<comment type="caution">
    <text evidence="1">The sequence shown here is derived from an EMBL/GenBank/DDBJ whole genome shotgun (WGS) entry which is preliminary data.</text>
</comment>
<evidence type="ECO:0000313" key="1">
    <source>
        <dbReference type="EMBL" id="KAI9923137.1"/>
    </source>
</evidence>
<organism evidence="1 2">
    <name type="scientific">Peronosclerospora sorghi</name>
    <dbReference type="NCBI Taxonomy" id="230839"/>
    <lineage>
        <taxon>Eukaryota</taxon>
        <taxon>Sar</taxon>
        <taxon>Stramenopiles</taxon>
        <taxon>Oomycota</taxon>
        <taxon>Peronosporomycetes</taxon>
        <taxon>Peronosporales</taxon>
        <taxon>Peronosporaceae</taxon>
        <taxon>Peronosclerospora</taxon>
    </lineage>
</organism>
<dbReference type="EMBL" id="CM047580">
    <property type="protein sequence ID" value="KAI9923137.1"/>
    <property type="molecule type" value="Genomic_DNA"/>
</dbReference>